<reference evidence="3 4" key="1">
    <citation type="submission" date="2024-02" db="EMBL/GenBank/DDBJ databases">
        <title>Genome sequence of Aquincola sp. MAHUQ-54.</title>
        <authorList>
            <person name="Huq M.A."/>
        </authorList>
    </citation>
    <scope>NUCLEOTIDE SEQUENCE [LARGE SCALE GENOMIC DNA]</scope>
    <source>
        <strain evidence="3 4">MAHUQ-54</strain>
    </source>
</reference>
<dbReference type="InterPro" id="IPR007690">
    <property type="entry name" value="T2SS_GspM"/>
</dbReference>
<dbReference type="Pfam" id="PF04612">
    <property type="entry name" value="T2SSM"/>
    <property type="match status" value="1"/>
</dbReference>
<feature type="transmembrane region" description="Helical" evidence="2">
    <location>
        <begin position="33"/>
        <end position="51"/>
    </location>
</feature>
<accession>A0AAW9QGE2</accession>
<dbReference type="GO" id="GO:0015627">
    <property type="term" value="C:type II protein secretion system complex"/>
    <property type="evidence" value="ECO:0007669"/>
    <property type="project" value="InterPro"/>
</dbReference>
<keyword evidence="1" id="KW-0175">Coiled coil</keyword>
<evidence type="ECO:0000256" key="1">
    <source>
        <dbReference type="SAM" id="Coils"/>
    </source>
</evidence>
<evidence type="ECO:0000256" key="2">
    <source>
        <dbReference type="SAM" id="Phobius"/>
    </source>
</evidence>
<evidence type="ECO:0000313" key="3">
    <source>
        <dbReference type="EMBL" id="MEF7616401.1"/>
    </source>
</evidence>
<feature type="coiled-coil region" evidence="1">
    <location>
        <begin position="58"/>
        <end position="85"/>
    </location>
</feature>
<keyword evidence="2" id="KW-1133">Transmembrane helix</keyword>
<dbReference type="AlphaFoldDB" id="A0AAW9QGE2"/>
<gene>
    <name evidence="3" type="primary">gspM</name>
    <name evidence="3" type="ORF">V4F39_20970</name>
</gene>
<dbReference type="RefSeq" id="WP_332291885.1">
    <property type="nucleotide sequence ID" value="NZ_JAZIBG010000044.1"/>
</dbReference>
<dbReference type="Proteomes" id="UP001336250">
    <property type="component" value="Unassembled WGS sequence"/>
</dbReference>
<protein>
    <submittedName>
        <fullName evidence="3">Type II secretion system protein GspM</fullName>
    </submittedName>
</protein>
<evidence type="ECO:0000313" key="4">
    <source>
        <dbReference type="Proteomes" id="UP001336250"/>
    </source>
</evidence>
<sequence length="172" mass="18480">MSAVLSPAQGGLAAVRAQLRARWRSLAQRERRLVAAASIVIGFALVWMVAVQPAWHTLRSAPAEIDRLEAQLQQMRIEAAESQSLRNAPRVNLAQASEALRSSTAQLGDKGKLQIIGDRATLTLTNVDGDRLRRWLAEARSGARARPVEATLTRGPQGHSGTLVVALPGNAP</sequence>
<comment type="caution">
    <text evidence="3">The sequence shown here is derived from an EMBL/GenBank/DDBJ whole genome shotgun (WGS) entry which is preliminary data.</text>
</comment>
<organism evidence="3 4">
    <name type="scientific">Aquincola agrisoli</name>
    <dbReference type="NCBI Taxonomy" id="3119538"/>
    <lineage>
        <taxon>Bacteria</taxon>
        <taxon>Pseudomonadati</taxon>
        <taxon>Pseudomonadota</taxon>
        <taxon>Betaproteobacteria</taxon>
        <taxon>Burkholderiales</taxon>
        <taxon>Sphaerotilaceae</taxon>
        <taxon>Aquincola</taxon>
    </lineage>
</organism>
<keyword evidence="2" id="KW-0472">Membrane</keyword>
<proteinExistence type="predicted"/>
<keyword evidence="2" id="KW-0812">Transmembrane</keyword>
<name>A0AAW9QGE2_9BURK</name>
<dbReference type="EMBL" id="JAZIBG010000044">
    <property type="protein sequence ID" value="MEF7616401.1"/>
    <property type="molecule type" value="Genomic_DNA"/>
</dbReference>
<dbReference type="GO" id="GO:0015628">
    <property type="term" value="P:protein secretion by the type II secretion system"/>
    <property type="evidence" value="ECO:0007669"/>
    <property type="project" value="InterPro"/>
</dbReference>
<keyword evidence="4" id="KW-1185">Reference proteome</keyword>